<gene>
    <name evidence="2" type="ORF">ACFPCV_03015</name>
</gene>
<dbReference type="EMBL" id="JBHSIS010000002">
    <property type="protein sequence ID" value="MFC4852460.1"/>
    <property type="molecule type" value="Genomic_DNA"/>
</dbReference>
<evidence type="ECO:0000313" key="2">
    <source>
        <dbReference type="EMBL" id="MFC4852460.1"/>
    </source>
</evidence>
<protein>
    <submittedName>
        <fullName evidence="2">Uncharacterized protein</fullName>
    </submittedName>
</protein>
<organism evidence="2 3">
    <name type="scientific">Actinophytocola glycyrrhizae</name>
    <dbReference type="NCBI Taxonomy" id="2044873"/>
    <lineage>
        <taxon>Bacteria</taxon>
        <taxon>Bacillati</taxon>
        <taxon>Actinomycetota</taxon>
        <taxon>Actinomycetes</taxon>
        <taxon>Pseudonocardiales</taxon>
        <taxon>Pseudonocardiaceae</taxon>
    </lineage>
</organism>
<reference evidence="3" key="1">
    <citation type="journal article" date="2019" name="Int. J. Syst. Evol. Microbiol.">
        <title>The Global Catalogue of Microorganisms (GCM) 10K type strain sequencing project: providing services to taxonomists for standard genome sequencing and annotation.</title>
        <authorList>
            <consortium name="The Broad Institute Genomics Platform"/>
            <consortium name="The Broad Institute Genome Sequencing Center for Infectious Disease"/>
            <person name="Wu L."/>
            <person name="Ma J."/>
        </authorList>
    </citation>
    <scope>NUCLEOTIDE SEQUENCE [LARGE SCALE GENOMIC DNA]</scope>
    <source>
        <strain evidence="3">ZS-22-S1</strain>
    </source>
</reference>
<dbReference type="RefSeq" id="WP_378054189.1">
    <property type="nucleotide sequence ID" value="NZ_JBHSIS010000002.1"/>
</dbReference>
<dbReference type="Proteomes" id="UP001595859">
    <property type="component" value="Unassembled WGS sequence"/>
</dbReference>
<comment type="caution">
    <text evidence="2">The sequence shown here is derived from an EMBL/GenBank/DDBJ whole genome shotgun (WGS) entry which is preliminary data.</text>
</comment>
<name>A0ABV9RVR2_9PSEU</name>
<proteinExistence type="predicted"/>
<evidence type="ECO:0000256" key="1">
    <source>
        <dbReference type="SAM" id="MobiDB-lite"/>
    </source>
</evidence>
<accession>A0ABV9RVR2</accession>
<feature type="region of interest" description="Disordered" evidence="1">
    <location>
        <begin position="31"/>
        <end position="54"/>
    </location>
</feature>
<sequence length="54" mass="5677">MARSRAFVTGAAKGLIPSSRLTSGGRLVPVRPDANGLRSHDSVPVRNYDGAVRS</sequence>
<evidence type="ECO:0000313" key="3">
    <source>
        <dbReference type="Proteomes" id="UP001595859"/>
    </source>
</evidence>
<keyword evidence="3" id="KW-1185">Reference proteome</keyword>